<evidence type="ECO:0000313" key="2">
    <source>
        <dbReference type="EMBL" id="RFZ78301.1"/>
    </source>
</evidence>
<dbReference type="EMBL" id="QOHO01000043">
    <property type="protein sequence ID" value="RFZ78301.1"/>
    <property type="molecule type" value="Genomic_DNA"/>
</dbReference>
<proteinExistence type="predicted"/>
<feature type="compositionally biased region" description="Polar residues" evidence="1">
    <location>
        <begin position="301"/>
        <end position="317"/>
    </location>
</feature>
<dbReference type="RefSeq" id="WP_117417674.1">
    <property type="nucleotide sequence ID" value="NZ_QOHO01000043.1"/>
</dbReference>
<evidence type="ECO:0000256" key="1">
    <source>
        <dbReference type="SAM" id="MobiDB-lite"/>
    </source>
</evidence>
<dbReference type="Proteomes" id="UP000260680">
    <property type="component" value="Unassembled WGS sequence"/>
</dbReference>
<organism evidence="2 3">
    <name type="scientific">Lacrimispora amygdalina</name>
    <dbReference type="NCBI Taxonomy" id="253257"/>
    <lineage>
        <taxon>Bacteria</taxon>
        <taxon>Bacillati</taxon>
        <taxon>Bacillota</taxon>
        <taxon>Clostridia</taxon>
        <taxon>Lachnospirales</taxon>
        <taxon>Lachnospiraceae</taxon>
        <taxon>Lacrimispora</taxon>
    </lineage>
</organism>
<feature type="region of interest" description="Disordered" evidence="1">
    <location>
        <begin position="285"/>
        <end position="317"/>
    </location>
</feature>
<sequence length="317" mass="35445">MKELKNVVTVTGELVKNNIEEFQTKKGEDAIGGSLVLRTSDGSEHEINLFAYKFKKDENKNFTSEESYFYKQYSDAKENLKDIEHCSEGERPAIVSITDGSFRVNDFKGNDGRVVSTNRISARFINKIEPKDYDSTVLESKFEVEGVVESIKDEIIKDVPTGNLIVNMMGIGQTADGFGKDAVYTADHLIPIKMTVDKSMAAPFRSAGYYDGCYTKFVGTVINSVETEEQIEKVAFGDDIKHLVKTYVRKNEIKSGTMPTTIFEHELTQEIVDALRAKRKATIAEVASGQSRQEESPFKPDTSTPAPQTTYNPFAQH</sequence>
<dbReference type="OrthoDB" id="2078863at2"/>
<comment type="caution">
    <text evidence="2">The sequence shown here is derived from an EMBL/GenBank/DDBJ whole genome shotgun (WGS) entry which is preliminary data.</text>
</comment>
<evidence type="ECO:0000313" key="3">
    <source>
        <dbReference type="Proteomes" id="UP000260680"/>
    </source>
</evidence>
<gene>
    <name evidence="2" type="ORF">DS742_14405</name>
</gene>
<accession>A0A3E2NBP0</accession>
<dbReference type="AlphaFoldDB" id="A0A3E2NBP0"/>
<reference evidence="2 3" key="1">
    <citation type="submission" date="2018-07" db="EMBL/GenBank/DDBJ databases">
        <title>New species, Clostridium PI-S10-A1B.</title>
        <authorList>
            <person name="Krishna G."/>
            <person name="Summeta K."/>
            <person name="Shikha S."/>
            <person name="Prabhu P.B."/>
            <person name="Suresh K."/>
        </authorList>
    </citation>
    <scope>NUCLEOTIDE SEQUENCE [LARGE SCALE GENOMIC DNA]</scope>
    <source>
        <strain evidence="2 3">PI-S10-A1B</strain>
    </source>
</reference>
<protein>
    <submittedName>
        <fullName evidence="2">Uncharacterized protein</fullName>
    </submittedName>
</protein>
<name>A0A3E2NBP0_9FIRM</name>